<accession>A0ACC1D9A7</accession>
<sequence>MQANNARHHINTPGCAIPDYSEELKFKYISTKNSCGQRAVFVNEIRSNKLQFKIDNIKMKKYVNNKEKYSCCYQTINRLKSRGEDSFISYSPCINFKSGMIIKFDNEELKITCSVHYKNKSDAIIYDDVYSKVKKVKLRNKVKKTSWNVVLLGLDAMSRTRFFKTMPQTFKLIKQNGWLDYKGYHATSFENFPSLMAVLTGLNKSTSHKRCEYGMDFCINNTLWSKFKDAGYATAYGEDYVHSQSYTFSGYYGFNNLPTDHYMRPLFLAGETREDNILCTKKLPSVSHLLDYSFQFMNVYKRENHFGVFWHKTNNDYIPKLIDDTFVELFIKLNNSNILDNTFMLFMSNYGITHGDFKISIASYYEQRLPMLFIWVPNNFRKMFPDKYRNMQANQNRLISPYDVFVTLTDILELSVKSSNHATSDACPKCSSIFEKISVYRSCASASVVESFCTCHDVNDIDIAYNGDVLDVAVSHIKELTRKINTIPFTACANVELDQVLRINTYTSLGNEYFIIAFTMAPGNKSYEVLLMKHGKSYQILEPIQSISAYNTKGSCVIDAVDRPYCICEMTSPCDIHND</sequence>
<dbReference type="Proteomes" id="UP000824533">
    <property type="component" value="Linkage Group LG06"/>
</dbReference>
<evidence type="ECO:0000313" key="2">
    <source>
        <dbReference type="Proteomes" id="UP000824533"/>
    </source>
</evidence>
<name>A0ACC1D9A7_9NEOP</name>
<proteinExistence type="predicted"/>
<gene>
    <name evidence="1" type="ORF">K1T71_003814</name>
</gene>
<protein>
    <submittedName>
        <fullName evidence="1">Uncharacterized protein</fullName>
    </submittedName>
</protein>
<dbReference type="EMBL" id="CM034392">
    <property type="protein sequence ID" value="KAJ0180410.1"/>
    <property type="molecule type" value="Genomic_DNA"/>
</dbReference>
<evidence type="ECO:0000313" key="1">
    <source>
        <dbReference type="EMBL" id="KAJ0180410.1"/>
    </source>
</evidence>
<organism evidence="1 2">
    <name type="scientific">Dendrolimus kikuchii</name>
    <dbReference type="NCBI Taxonomy" id="765133"/>
    <lineage>
        <taxon>Eukaryota</taxon>
        <taxon>Metazoa</taxon>
        <taxon>Ecdysozoa</taxon>
        <taxon>Arthropoda</taxon>
        <taxon>Hexapoda</taxon>
        <taxon>Insecta</taxon>
        <taxon>Pterygota</taxon>
        <taxon>Neoptera</taxon>
        <taxon>Endopterygota</taxon>
        <taxon>Lepidoptera</taxon>
        <taxon>Glossata</taxon>
        <taxon>Ditrysia</taxon>
        <taxon>Bombycoidea</taxon>
        <taxon>Lasiocampidae</taxon>
        <taxon>Dendrolimus</taxon>
    </lineage>
</organism>
<keyword evidence="2" id="KW-1185">Reference proteome</keyword>
<reference evidence="1 2" key="1">
    <citation type="journal article" date="2021" name="Front. Genet.">
        <title>Chromosome-Level Genome Assembly Reveals Significant Gene Expansion in the Toll and IMD Signaling Pathways of Dendrolimus kikuchii.</title>
        <authorList>
            <person name="Zhou J."/>
            <person name="Wu P."/>
            <person name="Xiong Z."/>
            <person name="Liu N."/>
            <person name="Zhao N."/>
            <person name="Ji M."/>
            <person name="Qiu Y."/>
            <person name="Yang B."/>
        </authorList>
    </citation>
    <scope>NUCLEOTIDE SEQUENCE [LARGE SCALE GENOMIC DNA]</scope>
    <source>
        <strain evidence="1">Ann1</strain>
    </source>
</reference>
<comment type="caution">
    <text evidence="1">The sequence shown here is derived from an EMBL/GenBank/DDBJ whole genome shotgun (WGS) entry which is preliminary data.</text>
</comment>